<dbReference type="Gene3D" id="3.40.50.300">
    <property type="entry name" value="P-loop containing nucleotide triphosphate hydrolases"/>
    <property type="match status" value="1"/>
</dbReference>
<name>A0A0R3W055_TAEAS</name>
<dbReference type="EMBL" id="UYRS01005133">
    <property type="protein sequence ID" value="VDK26997.1"/>
    <property type="molecule type" value="Genomic_DNA"/>
</dbReference>
<evidence type="ECO:0000256" key="4">
    <source>
        <dbReference type="ARBA" id="ARBA00022737"/>
    </source>
</evidence>
<dbReference type="GO" id="GO:0090374">
    <property type="term" value="P:oligopeptide export from mitochondrion"/>
    <property type="evidence" value="ECO:0007669"/>
    <property type="project" value="TreeGrafter"/>
</dbReference>
<dbReference type="SUPFAM" id="SSF52540">
    <property type="entry name" value="P-loop containing nucleoside triphosphate hydrolases"/>
    <property type="match status" value="1"/>
</dbReference>
<dbReference type="AlphaFoldDB" id="A0A0R3W055"/>
<keyword evidence="2" id="KW-0813">Transport</keyword>
<organism evidence="10">
    <name type="scientific">Taenia asiatica</name>
    <name type="common">Asian tapeworm</name>
    <dbReference type="NCBI Taxonomy" id="60517"/>
    <lineage>
        <taxon>Eukaryota</taxon>
        <taxon>Metazoa</taxon>
        <taxon>Spiralia</taxon>
        <taxon>Lophotrochozoa</taxon>
        <taxon>Platyhelminthes</taxon>
        <taxon>Cestoda</taxon>
        <taxon>Eucestoda</taxon>
        <taxon>Cyclophyllidea</taxon>
        <taxon>Taeniidae</taxon>
        <taxon>Taenia</taxon>
    </lineage>
</organism>
<dbReference type="GO" id="GO:0005743">
    <property type="term" value="C:mitochondrial inner membrane"/>
    <property type="evidence" value="ECO:0007669"/>
    <property type="project" value="TreeGrafter"/>
</dbReference>
<reference evidence="8 9" key="2">
    <citation type="submission" date="2018-11" db="EMBL/GenBank/DDBJ databases">
        <authorList>
            <consortium name="Pathogen Informatics"/>
        </authorList>
    </citation>
    <scope>NUCLEOTIDE SEQUENCE [LARGE SCALE GENOMIC DNA]</scope>
</reference>
<protein>
    <submittedName>
        <fullName evidence="10">ABC transporter domain-containing protein</fullName>
    </submittedName>
</protein>
<dbReference type="InterPro" id="IPR039421">
    <property type="entry name" value="Type_1_exporter"/>
</dbReference>
<keyword evidence="3" id="KW-0812">Transmembrane</keyword>
<dbReference type="GO" id="GO:0015421">
    <property type="term" value="F:ABC-type oligopeptide transporter activity"/>
    <property type="evidence" value="ECO:0007669"/>
    <property type="project" value="TreeGrafter"/>
</dbReference>
<dbReference type="InterPro" id="IPR003439">
    <property type="entry name" value="ABC_transporter-like_ATP-bd"/>
</dbReference>
<comment type="subcellular location">
    <subcellularLocation>
        <location evidence="1">Membrane</location>
        <topology evidence="1">Multi-pass membrane protein</topology>
    </subcellularLocation>
</comment>
<keyword evidence="5" id="KW-1133">Transmembrane helix</keyword>
<dbReference type="GO" id="GO:0005524">
    <property type="term" value="F:ATP binding"/>
    <property type="evidence" value="ECO:0007669"/>
    <property type="project" value="InterPro"/>
</dbReference>
<dbReference type="Pfam" id="PF00005">
    <property type="entry name" value="ABC_tran"/>
    <property type="match status" value="1"/>
</dbReference>
<feature type="domain" description="ABC transporter" evidence="7">
    <location>
        <begin position="111"/>
        <end position="138"/>
    </location>
</feature>
<keyword evidence="6" id="KW-0472">Membrane</keyword>
<evidence type="ECO:0000256" key="3">
    <source>
        <dbReference type="ARBA" id="ARBA00022692"/>
    </source>
</evidence>
<evidence type="ECO:0000313" key="10">
    <source>
        <dbReference type="WBParaSite" id="TASK_0000304901-mRNA-1"/>
    </source>
</evidence>
<dbReference type="STRING" id="60517.A0A0R3W055"/>
<accession>A0A0R3W055</accession>
<reference evidence="10" key="1">
    <citation type="submission" date="2017-02" db="UniProtKB">
        <authorList>
            <consortium name="WormBaseParasite"/>
        </authorList>
    </citation>
    <scope>IDENTIFICATION</scope>
</reference>
<dbReference type="PANTHER" id="PTHR43394">
    <property type="entry name" value="ATP-DEPENDENT PERMEASE MDL1, MITOCHONDRIAL"/>
    <property type="match status" value="1"/>
</dbReference>
<dbReference type="Proteomes" id="UP000282613">
    <property type="component" value="Unassembled WGS sequence"/>
</dbReference>
<evidence type="ECO:0000313" key="9">
    <source>
        <dbReference type="Proteomes" id="UP000282613"/>
    </source>
</evidence>
<proteinExistence type="predicted"/>
<sequence length="138" mass="15148">MTDASVYLLMAVTFYHGIVMVGRGTTDPGEVVLVVLAMLYAGATVGQAFQEFDHFNFAVTAAGEIFPIIDRIPPIDKMPNDKKIRLSFLRCDIVFEDVSFSYPTRPNVLVLDHFSWHLRPGQNLAIVGASGSGKSTLI</sequence>
<gene>
    <name evidence="8" type="ORF">TASK_LOCUS3050</name>
</gene>
<evidence type="ECO:0000256" key="2">
    <source>
        <dbReference type="ARBA" id="ARBA00022448"/>
    </source>
</evidence>
<evidence type="ECO:0000259" key="7">
    <source>
        <dbReference type="Pfam" id="PF00005"/>
    </source>
</evidence>
<dbReference type="OrthoDB" id="6500128at2759"/>
<evidence type="ECO:0000313" key="8">
    <source>
        <dbReference type="EMBL" id="VDK26997.1"/>
    </source>
</evidence>
<dbReference type="SUPFAM" id="SSF90123">
    <property type="entry name" value="ABC transporter transmembrane region"/>
    <property type="match status" value="1"/>
</dbReference>
<keyword evidence="9" id="KW-1185">Reference proteome</keyword>
<evidence type="ECO:0000256" key="6">
    <source>
        <dbReference type="ARBA" id="ARBA00023136"/>
    </source>
</evidence>
<evidence type="ECO:0000256" key="1">
    <source>
        <dbReference type="ARBA" id="ARBA00004141"/>
    </source>
</evidence>
<dbReference type="GO" id="GO:0016887">
    <property type="term" value="F:ATP hydrolysis activity"/>
    <property type="evidence" value="ECO:0007669"/>
    <property type="project" value="InterPro"/>
</dbReference>
<dbReference type="Gene3D" id="1.20.1560.10">
    <property type="entry name" value="ABC transporter type 1, transmembrane domain"/>
    <property type="match status" value="1"/>
</dbReference>
<dbReference type="InterPro" id="IPR036640">
    <property type="entry name" value="ABC1_TM_sf"/>
</dbReference>
<dbReference type="WBParaSite" id="TASK_0000304901-mRNA-1">
    <property type="protein sequence ID" value="TASK_0000304901-mRNA-1"/>
    <property type="gene ID" value="TASK_0000304901"/>
</dbReference>
<keyword evidence="4" id="KW-0677">Repeat</keyword>
<dbReference type="PANTHER" id="PTHR43394:SF11">
    <property type="entry name" value="ATP-BINDING CASSETTE TRANSPORTER"/>
    <property type="match status" value="1"/>
</dbReference>
<evidence type="ECO:0000256" key="5">
    <source>
        <dbReference type="ARBA" id="ARBA00022989"/>
    </source>
</evidence>
<dbReference type="InterPro" id="IPR027417">
    <property type="entry name" value="P-loop_NTPase"/>
</dbReference>